<evidence type="ECO:0000313" key="9">
    <source>
        <dbReference type="EnsemblMetazoa" id="HelroP177965"/>
    </source>
</evidence>
<dbReference type="EMBL" id="AMQM01006265">
    <property type="status" value="NOT_ANNOTATED_CDS"/>
    <property type="molecule type" value="Genomic_DNA"/>
</dbReference>
<keyword evidence="5" id="KW-1015">Disulfide bond</keyword>
<dbReference type="Pfam" id="PF15711">
    <property type="entry name" value="ILEI"/>
    <property type="match status" value="1"/>
</dbReference>
<evidence type="ECO:0000256" key="4">
    <source>
        <dbReference type="ARBA" id="ARBA00022729"/>
    </source>
</evidence>
<feature type="signal peptide" evidence="6">
    <location>
        <begin position="1"/>
        <end position="18"/>
    </location>
</feature>
<dbReference type="RefSeq" id="XP_009024360.1">
    <property type="nucleotide sequence ID" value="XM_009026112.1"/>
</dbReference>
<evidence type="ECO:0000259" key="7">
    <source>
        <dbReference type="Pfam" id="PF15711"/>
    </source>
</evidence>
<protein>
    <recommendedName>
        <fullName evidence="7">ILEI/PANDER domain-containing protein</fullName>
    </recommendedName>
</protein>
<evidence type="ECO:0000313" key="10">
    <source>
        <dbReference type="Proteomes" id="UP000015101"/>
    </source>
</evidence>
<feature type="domain" description="ILEI/PANDER" evidence="7">
    <location>
        <begin position="160"/>
        <end position="248"/>
    </location>
</feature>
<evidence type="ECO:0000256" key="5">
    <source>
        <dbReference type="ARBA" id="ARBA00023157"/>
    </source>
</evidence>
<evidence type="ECO:0000256" key="3">
    <source>
        <dbReference type="ARBA" id="ARBA00022525"/>
    </source>
</evidence>
<gene>
    <name evidence="9" type="primary">20206540</name>
    <name evidence="8" type="ORF">HELRODRAFT_177965</name>
</gene>
<evidence type="ECO:0000256" key="2">
    <source>
        <dbReference type="ARBA" id="ARBA00010905"/>
    </source>
</evidence>
<dbReference type="InParanoid" id="T1FCJ1"/>
<dbReference type="EnsemblMetazoa" id="HelroT177965">
    <property type="protein sequence ID" value="HelroP177965"/>
    <property type="gene ID" value="HelroG177965"/>
</dbReference>
<proteinExistence type="inferred from homology"/>
<evidence type="ECO:0000313" key="8">
    <source>
        <dbReference type="EMBL" id="ESN97534.1"/>
    </source>
</evidence>
<name>T1FCJ1_HELRO</name>
<dbReference type="HOGENOM" id="CLU_1016641_0_0_1"/>
<keyword evidence="3" id="KW-0964">Secreted</keyword>
<comment type="similarity">
    <text evidence="2">Belongs to the FAM3 family.</text>
</comment>
<dbReference type="EMBL" id="KB097336">
    <property type="protein sequence ID" value="ESN97534.1"/>
    <property type="molecule type" value="Genomic_DNA"/>
</dbReference>
<dbReference type="Proteomes" id="UP000015101">
    <property type="component" value="Unassembled WGS sequence"/>
</dbReference>
<keyword evidence="10" id="KW-1185">Reference proteome</keyword>
<reference evidence="10" key="1">
    <citation type="submission" date="2012-12" db="EMBL/GenBank/DDBJ databases">
        <authorList>
            <person name="Hellsten U."/>
            <person name="Grimwood J."/>
            <person name="Chapman J.A."/>
            <person name="Shapiro H."/>
            <person name="Aerts A."/>
            <person name="Otillar R.P."/>
            <person name="Terry A.Y."/>
            <person name="Boore J.L."/>
            <person name="Simakov O."/>
            <person name="Marletaz F."/>
            <person name="Cho S.-J."/>
            <person name="Edsinger-Gonzales E."/>
            <person name="Havlak P."/>
            <person name="Kuo D.-H."/>
            <person name="Larsson T."/>
            <person name="Lv J."/>
            <person name="Arendt D."/>
            <person name="Savage R."/>
            <person name="Osoegawa K."/>
            <person name="de Jong P."/>
            <person name="Lindberg D.R."/>
            <person name="Seaver E.C."/>
            <person name="Weisblat D.A."/>
            <person name="Putnam N.H."/>
            <person name="Grigoriev I.V."/>
            <person name="Rokhsar D.S."/>
        </authorList>
    </citation>
    <scope>NUCLEOTIDE SEQUENCE</scope>
</reference>
<dbReference type="OrthoDB" id="440755at2759"/>
<keyword evidence="4 6" id="KW-0732">Signal</keyword>
<reference evidence="8 10" key="2">
    <citation type="journal article" date="2013" name="Nature">
        <title>Insights into bilaterian evolution from three spiralian genomes.</title>
        <authorList>
            <person name="Simakov O."/>
            <person name="Marletaz F."/>
            <person name="Cho S.J."/>
            <person name="Edsinger-Gonzales E."/>
            <person name="Havlak P."/>
            <person name="Hellsten U."/>
            <person name="Kuo D.H."/>
            <person name="Larsson T."/>
            <person name="Lv J."/>
            <person name="Arendt D."/>
            <person name="Savage R."/>
            <person name="Osoegawa K."/>
            <person name="de Jong P."/>
            <person name="Grimwood J."/>
            <person name="Chapman J.A."/>
            <person name="Shapiro H."/>
            <person name="Aerts A."/>
            <person name="Otillar R.P."/>
            <person name="Terry A.Y."/>
            <person name="Boore J.L."/>
            <person name="Grigoriev I.V."/>
            <person name="Lindberg D.R."/>
            <person name="Seaver E.C."/>
            <person name="Weisblat D.A."/>
            <person name="Putnam N.H."/>
            <person name="Rokhsar D.S."/>
        </authorList>
    </citation>
    <scope>NUCLEOTIDE SEQUENCE</scope>
</reference>
<dbReference type="PANTHER" id="PTHR14592">
    <property type="entry name" value="UNCHARACTERIZED FAM3"/>
    <property type="match status" value="1"/>
</dbReference>
<dbReference type="InterPro" id="IPR039220">
    <property type="entry name" value="FAM3"/>
</dbReference>
<organism evidence="9 10">
    <name type="scientific">Helobdella robusta</name>
    <name type="common">Californian leech</name>
    <dbReference type="NCBI Taxonomy" id="6412"/>
    <lineage>
        <taxon>Eukaryota</taxon>
        <taxon>Metazoa</taxon>
        <taxon>Spiralia</taxon>
        <taxon>Lophotrochozoa</taxon>
        <taxon>Annelida</taxon>
        <taxon>Clitellata</taxon>
        <taxon>Hirudinea</taxon>
        <taxon>Rhynchobdellida</taxon>
        <taxon>Glossiphoniidae</taxon>
        <taxon>Helobdella</taxon>
    </lineage>
</organism>
<dbReference type="InterPro" id="IPR039477">
    <property type="entry name" value="ILEI/PANDER_dom"/>
</dbReference>
<comment type="subcellular location">
    <subcellularLocation>
        <location evidence="1">Secreted</location>
    </subcellularLocation>
</comment>
<dbReference type="AlphaFoldDB" id="T1FCJ1"/>
<dbReference type="KEGG" id="hro:HELRODRAFT_177965"/>
<accession>T1FCJ1</accession>
<reference evidence="9" key="3">
    <citation type="submission" date="2015-06" db="UniProtKB">
        <authorList>
            <consortium name="EnsemblMetazoa"/>
        </authorList>
    </citation>
    <scope>IDENTIFICATION</scope>
</reference>
<dbReference type="CTD" id="20206540"/>
<evidence type="ECO:0000256" key="1">
    <source>
        <dbReference type="ARBA" id="ARBA00004613"/>
    </source>
</evidence>
<dbReference type="GO" id="GO:0005615">
    <property type="term" value="C:extracellular space"/>
    <property type="evidence" value="ECO:0000318"/>
    <property type="project" value="GO_Central"/>
</dbReference>
<sequence length="274" mass="31138">MKFKNWSSTLMMILVVQAATISLLSSSASQKRLYDKLRLKTAPLCADPSNASLILNKNRLQSSQVRESLYARMCAIQCQTLNGACFAFQVNVMKSINDGNAYDVRCYSFNDFIHNIYKPSPDDDCSLFMGASKYKIVDVLSWGFKDSLNLKEFDCPPKKRGVNLYKLDMQSRAVYDSQSYDLLDNAGNVFKIKNYLMNTANGTVVVCRTCDEPYTNINQIVPYLKSVNLDISAVQYRGKWIFVWQQGAYEKTLSYVDNSNVSLSKQFLIYNMGL</sequence>
<feature type="chain" id="PRO_5010980529" description="ILEI/PANDER domain-containing protein" evidence="6">
    <location>
        <begin position="19"/>
        <end position="274"/>
    </location>
</feature>
<evidence type="ECO:0000256" key="6">
    <source>
        <dbReference type="SAM" id="SignalP"/>
    </source>
</evidence>
<dbReference type="GeneID" id="20206540"/>